<proteinExistence type="predicted"/>
<dbReference type="Pfam" id="PF13385">
    <property type="entry name" value="Laminin_G_3"/>
    <property type="match status" value="1"/>
</dbReference>
<dbReference type="Proteomes" id="UP001576784">
    <property type="component" value="Unassembled WGS sequence"/>
</dbReference>
<reference evidence="1 2" key="1">
    <citation type="submission" date="2024-09" db="EMBL/GenBank/DDBJ databases">
        <title>Floridaenema gen nov. (Aerosakkonemataceae, Aerosakkonematales ord. nov., Cyanobacteria) from benthic tropical and subtropical fresh waters, with the description of four new species.</title>
        <authorList>
            <person name="Moretto J.A."/>
            <person name="Berthold D.E."/>
            <person name="Lefler F.W."/>
            <person name="Huang I.-S."/>
            <person name="Laughinghouse H. IV."/>
        </authorList>
    </citation>
    <scope>NUCLEOTIDE SEQUENCE [LARGE SCALE GENOMIC DNA]</scope>
    <source>
        <strain evidence="1 2">BLCC-F50</strain>
    </source>
</reference>
<keyword evidence="2" id="KW-1185">Reference proteome</keyword>
<dbReference type="InterPro" id="IPR013320">
    <property type="entry name" value="ConA-like_dom_sf"/>
</dbReference>
<accession>A0ABV4XL40</accession>
<dbReference type="SUPFAM" id="SSF49899">
    <property type="entry name" value="Concanavalin A-like lectins/glucanases"/>
    <property type="match status" value="1"/>
</dbReference>
<sequence length="153" mass="17892">MRSKLPQKISKQGDQYRKPGLWLSPNNSALHYDSYDNDGKRYGEPLNNFFEVKDQWIHITWVKQGIEYRFYRNGQLFATKPAPDSFYTNKHSSYWIGKADTFWDGQIAEFAIWNYARSVDEIQANLYENLTGNESGLIGYWPFNEGAGRMVKS</sequence>
<comment type="caution">
    <text evidence="1">The sequence shown here is derived from an EMBL/GenBank/DDBJ whole genome shotgun (WGS) entry which is preliminary data.</text>
</comment>
<name>A0ABV4XL40_9CYAN</name>
<evidence type="ECO:0000313" key="1">
    <source>
        <dbReference type="EMBL" id="MFB2892409.1"/>
    </source>
</evidence>
<protein>
    <submittedName>
        <fullName evidence="1">LamG domain-containing protein</fullName>
    </submittedName>
</protein>
<organism evidence="1 2">
    <name type="scientific">Floridaenema flaviceps BLCC-F50</name>
    <dbReference type="NCBI Taxonomy" id="3153642"/>
    <lineage>
        <taxon>Bacteria</taxon>
        <taxon>Bacillati</taxon>
        <taxon>Cyanobacteriota</taxon>
        <taxon>Cyanophyceae</taxon>
        <taxon>Oscillatoriophycideae</taxon>
        <taxon>Aerosakkonematales</taxon>
        <taxon>Aerosakkonemataceae</taxon>
        <taxon>Floridanema</taxon>
        <taxon>Floridanema flaviceps</taxon>
    </lineage>
</organism>
<dbReference type="Gene3D" id="2.60.120.200">
    <property type="match status" value="1"/>
</dbReference>
<evidence type="ECO:0000313" key="2">
    <source>
        <dbReference type="Proteomes" id="UP001576784"/>
    </source>
</evidence>
<gene>
    <name evidence="1" type="ORF">ACE1CI_05625</name>
</gene>
<dbReference type="EMBL" id="JBHFNR010000032">
    <property type="protein sequence ID" value="MFB2892409.1"/>
    <property type="molecule type" value="Genomic_DNA"/>
</dbReference>